<evidence type="ECO:0000256" key="5">
    <source>
        <dbReference type="SAM" id="MobiDB-lite"/>
    </source>
</evidence>
<comment type="similarity">
    <text evidence="1 4">Belongs to the universal ribosomal protein uS13 family.</text>
</comment>
<evidence type="ECO:0000313" key="8">
    <source>
        <dbReference type="EMBL" id="QQW50154.1"/>
    </source>
</evidence>
<keyword evidence="13" id="KW-1185">Reference proteome</keyword>
<dbReference type="Proteomes" id="UP001363151">
    <property type="component" value="Unassembled WGS sequence"/>
</dbReference>
<dbReference type="EMBL" id="MW438345">
    <property type="protein sequence ID" value="QQW50198.1"/>
    <property type="molecule type" value="Genomic_DNA"/>
</dbReference>
<evidence type="ECO:0000313" key="11">
    <source>
        <dbReference type="EMBL" id="QQW50285.1"/>
    </source>
</evidence>
<dbReference type="InterPro" id="IPR027437">
    <property type="entry name" value="Rbsml_uS13_C"/>
</dbReference>
<dbReference type="GO" id="GO:0015935">
    <property type="term" value="C:small ribosomal subunit"/>
    <property type="evidence" value="ECO:0007669"/>
    <property type="project" value="TreeGrafter"/>
</dbReference>
<evidence type="ECO:0000256" key="3">
    <source>
        <dbReference type="ARBA" id="ARBA00023274"/>
    </source>
</evidence>
<dbReference type="EMBL" id="JBBJCI010000303">
    <property type="protein sequence ID" value="KAK7234895.1"/>
    <property type="molecule type" value="Genomic_DNA"/>
</dbReference>
<evidence type="ECO:0000256" key="2">
    <source>
        <dbReference type="ARBA" id="ARBA00022980"/>
    </source>
</evidence>
<gene>
    <name evidence="7" type="primary">rps13</name>
    <name evidence="6" type="ORF">SO694_mt00015</name>
</gene>
<dbReference type="EMBL" id="MK922345">
    <property type="protein sequence ID" value="QGI24627.1"/>
    <property type="molecule type" value="Genomic_DNA"/>
</dbReference>
<evidence type="ECO:0000313" key="12">
    <source>
        <dbReference type="EMBL" id="QQW50329.1"/>
    </source>
</evidence>
<dbReference type="Gene3D" id="4.10.910.10">
    <property type="entry name" value="30s ribosomal protein s13, domain 2"/>
    <property type="match status" value="1"/>
</dbReference>
<dbReference type="Pfam" id="PF00416">
    <property type="entry name" value="Ribosomal_S13"/>
    <property type="match status" value="1"/>
</dbReference>
<dbReference type="EMBL" id="MW438347">
    <property type="protein sequence ID" value="QQW50285.1"/>
    <property type="molecule type" value="Genomic_DNA"/>
</dbReference>
<dbReference type="PIRSF" id="PIRSF002134">
    <property type="entry name" value="Ribosomal_S13"/>
    <property type="match status" value="1"/>
</dbReference>
<organism evidence="7">
    <name type="scientific">Aureococcus anophagefferens</name>
    <name type="common">Harmful bloom alga</name>
    <dbReference type="NCBI Taxonomy" id="44056"/>
    <lineage>
        <taxon>Eukaryota</taxon>
        <taxon>Sar</taxon>
        <taxon>Stramenopiles</taxon>
        <taxon>Ochrophyta</taxon>
        <taxon>Pelagophyceae</taxon>
        <taxon>Pelagomonadales</taxon>
        <taxon>Pelagomonadaceae</taxon>
        <taxon>Aureococcus</taxon>
    </lineage>
</organism>
<dbReference type="PROSITE" id="PS00646">
    <property type="entry name" value="RIBOSOMAL_S13_1"/>
    <property type="match status" value="1"/>
</dbReference>
<dbReference type="EMBL" id="MW438346">
    <property type="protein sequence ID" value="QQW50241.1"/>
    <property type="molecule type" value="Genomic_DNA"/>
</dbReference>
<dbReference type="InterPro" id="IPR001892">
    <property type="entry name" value="Ribosomal_uS13"/>
</dbReference>
<dbReference type="GO" id="GO:0005739">
    <property type="term" value="C:mitochondrion"/>
    <property type="evidence" value="ECO:0007669"/>
    <property type="project" value="TreeGrafter"/>
</dbReference>
<reference evidence="7" key="1">
    <citation type="journal article" date="2019" name="J. Appl. Phycol.">
        <title>Construction and comparative analysis of mitochondrial genome in the brown tide forming alga Aureococcus anophagefferens (Pelagophyceae, Ochrophyta).</title>
        <authorList>
            <person name="Liu F."/>
            <person name="Liu S."/>
            <person name="Huang T."/>
            <person name="Chen N."/>
        </authorList>
    </citation>
    <scope>NUCLEOTIDE SEQUENCE</scope>
</reference>
<keyword evidence="2 4" id="KW-0689">Ribosomal protein</keyword>
<feature type="compositionally biased region" description="Basic residues" evidence="5">
    <location>
        <begin position="111"/>
        <end position="123"/>
    </location>
</feature>
<evidence type="ECO:0000313" key="7">
    <source>
        <dbReference type="EMBL" id="QGI24627.1"/>
    </source>
</evidence>
<accession>A0A649UDA1</accession>
<reference evidence="8" key="2">
    <citation type="journal article" date="2021" name="Genome Biol. Evol.">
        <title>Mitochondrial genome evolution in pelagophyte algae.</title>
        <authorList>
            <person name="Sibbald S.J."/>
            <person name="Lawton M."/>
            <person name="Archibald J.M."/>
        </authorList>
    </citation>
    <scope>NUCLEOTIDE SEQUENCE</scope>
    <source>
        <strain evidence="9">CCMP1707</strain>
        <strain evidence="10">CCMP1708</strain>
        <strain evidence="8">CCMP1850</strain>
        <strain evidence="12">CCMP1984</strain>
        <strain evidence="11">CCMP3368</strain>
    </source>
</reference>
<dbReference type="PANTHER" id="PTHR10871:SF1">
    <property type="entry name" value="SMALL RIBOSOMAL SUBUNIT PROTEIN US13M"/>
    <property type="match status" value="1"/>
</dbReference>
<dbReference type="SUPFAM" id="SSF46946">
    <property type="entry name" value="S13-like H2TH domain"/>
    <property type="match status" value="1"/>
</dbReference>
<evidence type="ECO:0000256" key="1">
    <source>
        <dbReference type="ARBA" id="ARBA00008080"/>
    </source>
</evidence>
<proteinExistence type="inferred from homology"/>
<dbReference type="InterPro" id="IPR010979">
    <property type="entry name" value="Ribosomal_uS13-like_H2TH"/>
</dbReference>
<name>A0A649UDA1_AURAN</name>
<evidence type="ECO:0000313" key="10">
    <source>
        <dbReference type="EMBL" id="QQW50241.1"/>
    </source>
</evidence>
<feature type="region of interest" description="Disordered" evidence="5">
    <location>
        <begin position="97"/>
        <end position="123"/>
    </location>
</feature>
<dbReference type="GO" id="GO:0003735">
    <property type="term" value="F:structural constituent of ribosome"/>
    <property type="evidence" value="ECO:0007669"/>
    <property type="project" value="InterPro"/>
</dbReference>
<dbReference type="Gene3D" id="1.10.8.50">
    <property type="match status" value="1"/>
</dbReference>
<dbReference type="PROSITE" id="PS50159">
    <property type="entry name" value="RIBOSOMAL_S13_2"/>
    <property type="match status" value="1"/>
</dbReference>
<dbReference type="HAMAP" id="MF_01315">
    <property type="entry name" value="Ribosomal_uS13"/>
    <property type="match status" value="1"/>
</dbReference>
<dbReference type="EMBL" id="MW438348">
    <property type="protein sequence ID" value="QQW50329.1"/>
    <property type="molecule type" value="Genomic_DNA"/>
</dbReference>
<dbReference type="AlphaFoldDB" id="A0A649UDA1"/>
<dbReference type="GO" id="GO:0003723">
    <property type="term" value="F:RNA binding"/>
    <property type="evidence" value="ECO:0007669"/>
    <property type="project" value="InterPro"/>
</dbReference>
<dbReference type="PANTHER" id="PTHR10871">
    <property type="entry name" value="30S RIBOSOMAL PROTEIN S13/40S RIBOSOMAL PROTEIN S18"/>
    <property type="match status" value="1"/>
</dbReference>
<reference evidence="6 13" key="3">
    <citation type="submission" date="2024-03" db="EMBL/GenBank/DDBJ databases">
        <title>Aureococcus anophagefferens CCMP1851 and Kratosvirus quantuckense: Draft genome of a second virus-susceptible host strain in the model system.</title>
        <authorList>
            <person name="Chase E."/>
            <person name="Truchon A.R."/>
            <person name="Schepens W."/>
            <person name="Wilhelm S.W."/>
        </authorList>
    </citation>
    <scope>NUCLEOTIDE SEQUENCE [LARGE SCALE GENOMIC DNA]</scope>
    <source>
        <strain evidence="6 13">CCMP1851</strain>
    </source>
</reference>
<dbReference type="InterPro" id="IPR018269">
    <property type="entry name" value="Ribosomal_uS13_CS"/>
</dbReference>
<evidence type="ECO:0000313" key="13">
    <source>
        <dbReference type="Proteomes" id="UP001363151"/>
    </source>
</evidence>
<evidence type="ECO:0000313" key="6">
    <source>
        <dbReference type="EMBL" id="KAK7234895.1"/>
    </source>
</evidence>
<keyword evidence="3 4" id="KW-0687">Ribonucleoprotein</keyword>
<keyword evidence="7" id="KW-0496">Mitochondrion</keyword>
<sequence>MAYFLNRKINETSPLKQTLTCVFGVGPSLAESFCKKVGIRSTLKFSKLTSKQVSFLSDVLTKDKNNLIQEELSRGLYENVARLTQIRSYRGIRHKKGLPLRGQRTRTNSKTAKRHNKVQIRFR</sequence>
<dbReference type="GO" id="GO:0006412">
    <property type="term" value="P:translation"/>
    <property type="evidence" value="ECO:0007669"/>
    <property type="project" value="InterPro"/>
</dbReference>
<dbReference type="EMBL" id="MW438344">
    <property type="protein sequence ID" value="QQW50154.1"/>
    <property type="molecule type" value="Genomic_DNA"/>
</dbReference>
<evidence type="ECO:0000256" key="4">
    <source>
        <dbReference type="RuleBase" id="RU003830"/>
    </source>
</evidence>
<protein>
    <submittedName>
        <fullName evidence="7">Ribosomal protein S13</fullName>
    </submittedName>
</protein>
<evidence type="ECO:0000313" key="9">
    <source>
        <dbReference type="EMBL" id="QQW50198.1"/>
    </source>
</evidence>
<geneLocation type="mitochondrion" evidence="7"/>